<dbReference type="OrthoDB" id="5381491at2"/>
<protein>
    <recommendedName>
        <fullName evidence="2">DUF4349 domain-containing protein</fullName>
    </recommendedName>
</protein>
<organism evidence="3 4">
    <name type="scientific">Mucilaginibacter pedocola</name>
    <dbReference type="NCBI Taxonomy" id="1792845"/>
    <lineage>
        <taxon>Bacteria</taxon>
        <taxon>Pseudomonadati</taxon>
        <taxon>Bacteroidota</taxon>
        <taxon>Sphingobacteriia</taxon>
        <taxon>Sphingobacteriales</taxon>
        <taxon>Sphingobacteriaceae</taxon>
        <taxon>Mucilaginibacter</taxon>
    </lineage>
</organism>
<feature type="transmembrane region" description="Helical" evidence="1">
    <location>
        <begin position="283"/>
        <end position="304"/>
    </location>
</feature>
<keyword evidence="4" id="KW-1185">Reference proteome</keyword>
<dbReference type="EMBL" id="MBTF01000002">
    <property type="protein sequence ID" value="OOQ61264.1"/>
    <property type="molecule type" value="Genomic_DNA"/>
</dbReference>
<dbReference type="PROSITE" id="PS51257">
    <property type="entry name" value="PROKAR_LIPOPROTEIN"/>
    <property type="match status" value="1"/>
</dbReference>
<dbReference type="Pfam" id="PF14257">
    <property type="entry name" value="DUF4349"/>
    <property type="match status" value="1"/>
</dbReference>
<evidence type="ECO:0000256" key="1">
    <source>
        <dbReference type="SAM" id="Phobius"/>
    </source>
</evidence>
<keyword evidence="1" id="KW-0472">Membrane</keyword>
<keyword evidence="1" id="KW-0812">Transmembrane</keyword>
<keyword evidence="1" id="KW-1133">Transmembrane helix</keyword>
<reference evidence="3 4" key="1">
    <citation type="submission" date="2016-07" db="EMBL/GenBank/DDBJ databases">
        <title>Genomic analysis of zinc-resistant bacterium Mucilaginibacter pedocola TBZ30.</title>
        <authorList>
            <person name="Huang J."/>
            <person name="Tang J."/>
        </authorList>
    </citation>
    <scope>NUCLEOTIDE SEQUENCE [LARGE SCALE GENOMIC DNA]</scope>
    <source>
        <strain evidence="3 4">TBZ30</strain>
    </source>
</reference>
<dbReference type="AlphaFoldDB" id="A0A1S9PJY5"/>
<gene>
    <name evidence="3" type="ORF">BC343_19960</name>
</gene>
<dbReference type="Proteomes" id="UP000189739">
    <property type="component" value="Unassembled WGS sequence"/>
</dbReference>
<comment type="caution">
    <text evidence="3">The sequence shown here is derived from an EMBL/GenBank/DDBJ whole genome shotgun (WGS) entry which is preliminary data.</text>
</comment>
<dbReference type="STRING" id="1792845.BC343_19960"/>
<name>A0A1S9PJY5_9SPHI</name>
<dbReference type="RefSeq" id="WP_078346542.1">
    <property type="nucleotide sequence ID" value="NZ_MBTF01000002.1"/>
</dbReference>
<dbReference type="InterPro" id="IPR025645">
    <property type="entry name" value="DUF4349"/>
</dbReference>
<evidence type="ECO:0000313" key="3">
    <source>
        <dbReference type="EMBL" id="OOQ61264.1"/>
    </source>
</evidence>
<feature type="domain" description="DUF4349" evidence="2">
    <location>
        <begin position="96"/>
        <end position="304"/>
    </location>
</feature>
<evidence type="ECO:0000259" key="2">
    <source>
        <dbReference type="Pfam" id="PF14257"/>
    </source>
</evidence>
<proteinExistence type="predicted"/>
<evidence type="ECO:0000313" key="4">
    <source>
        <dbReference type="Proteomes" id="UP000189739"/>
    </source>
</evidence>
<sequence length="317" mass="35798">MKAYFLFFTTVLLVSASCKNKGDDKIHSVTIGDVTAEKPKVMDVSMAPPAEKNDDEIYTSVETQPEFVGDSEADADVKVDESEINTRKTQKGDVAQKIIKEGDISFETADVKATRQQIIASLKKLKGYIQSDQETDDGSYGRKEYQLDIKIPAANFDTFLGSVSSTATKIDSKNISIRDVTTEYIDTKTRLDNKLVLEKRYLELLKRASKISEMLEIENKLAGIRADIESNQGQLNYLNKQVAYSSLTIKFYTERPSQVETSVGFGYKIMKALESGLSLLQELFFGILSLWPYLIVIFALYLFIKRWRKRRKLAKAA</sequence>
<accession>A0A1S9PJY5</accession>